<dbReference type="FunCoup" id="A0A1S4N2V1">
    <property type="interactions" value="1014"/>
</dbReference>
<evidence type="ECO:0000256" key="8">
    <source>
        <dbReference type="ARBA" id="ARBA00022771"/>
    </source>
</evidence>
<comment type="catalytic activity">
    <reaction evidence="16">
        <text>[E2 ubiquitin-conjugating enzyme]-S-ubiquitinyl-L-cysteine + [acceptor protein]-L-cysteine = [E2 ubiquitin-conjugating enzyme]-L-cysteine + [acceptor protein]-S-ubiquitinyl-L-cysteine.</text>
        <dbReference type="EC" id="2.3.2.36"/>
    </reaction>
</comment>
<keyword evidence="10" id="KW-0862">Zinc</keyword>
<keyword evidence="13" id="KW-0472">Membrane</keyword>
<dbReference type="GO" id="GO:0061630">
    <property type="term" value="F:ubiquitin protein ligase activity"/>
    <property type="evidence" value="ECO:0007669"/>
    <property type="project" value="UniProtKB-EC"/>
</dbReference>
<evidence type="ECO:0000256" key="15">
    <source>
        <dbReference type="ARBA" id="ARBA00032511"/>
    </source>
</evidence>
<evidence type="ECO:0000256" key="11">
    <source>
        <dbReference type="ARBA" id="ARBA00022927"/>
    </source>
</evidence>
<dbReference type="GO" id="GO:0016558">
    <property type="term" value="P:protein import into peroxisome matrix"/>
    <property type="evidence" value="ECO:0007669"/>
    <property type="project" value="InterPro"/>
</dbReference>
<keyword evidence="9" id="KW-0833">Ubl conjugation pathway</keyword>
<dbReference type="PANTHER" id="PTHR48178:SF1">
    <property type="entry name" value="PEROXISOME BIOGENESIS FACTOR 2"/>
    <property type="match status" value="1"/>
</dbReference>
<keyword evidence="8" id="KW-0863">Zinc-finger</keyword>
<evidence type="ECO:0000256" key="3">
    <source>
        <dbReference type="ARBA" id="ARBA00008704"/>
    </source>
</evidence>
<name>A0A1S4N2V1_PEDHC</name>
<keyword evidence="6" id="KW-0812">Transmembrane</keyword>
<proteinExistence type="inferred from homology"/>
<evidence type="ECO:0000313" key="19">
    <source>
        <dbReference type="EnsemblMetazoa" id="PHUM601520-PA"/>
    </source>
</evidence>
<evidence type="ECO:0000256" key="9">
    <source>
        <dbReference type="ARBA" id="ARBA00022786"/>
    </source>
</evidence>
<evidence type="ECO:0000313" key="20">
    <source>
        <dbReference type="Proteomes" id="UP000009046"/>
    </source>
</evidence>
<dbReference type="Gene3D" id="3.30.40.10">
    <property type="entry name" value="Zinc/RING finger domain, C3HC4 (zinc finger)"/>
    <property type="match status" value="1"/>
</dbReference>
<evidence type="ECO:0000256" key="17">
    <source>
        <dbReference type="ARBA" id="ARBA00034523"/>
    </source>
</evidence>
<comment type="similarity">
    <text evidence="3">Belongs to the pex2/pex10/pex12 family.</text>
</comment>
<organism evidence="19 20">
    <name type="scientific">Pediculus humanus subsp. corporis</name>
    <name type="common">Body louse</name>
    <dbReference type="NCBI Taxonomy" id="121224"/>
    <lineage>
        <taxon>Eukaryota</taxon>
        <taxon>Metazoa</taxon>
        <taxon>Ecdysozoa</taxon>
        <taxon>Arthropoda</taxon>
        <taxon>Hexapoda</taxon>
        <taxon>Insecta</taxon>
        <taxon>Pterygota</taxon>
        <taxon>Neoptera</taxon>
        <taxon>Paraneoptera</taxon>
        <taxon>Psocodea</taxon>
        <taxon>Troctomorpha</taxon>
        <taxon>Phthiraptera</taxon>
        <taxon>Anoplura</taxon>
        <taxon>Pediculidae</taxon>
        <taxon>Pediculus</taxon>
    </lineage>
</organism>
<dbReference type="InterPro" id="IPR025654">
    <property type="entry name" value="PEX2/10"/>
</dbReference>
<dbReference type="EnsemblMetazoa" id="PHUM601520-RA">
    <property type="protein sequence ID" value="PHUM601520-PA"/>
    <property type="gene ID" value="PHUM601520"/>
</dbReference>
<evidence type="ECO:0000256" key="1">
    <source>
        <dbReference type="ARBA" id="ARBA00004585"/>
    </source>
</evidence>
<evidence type="ECO:0000256" key="12">
    <source>
        <dbReference type="ARBA" id="ARBA00022989"/>
    </source>
</evidence>
<evidence type="ECO:0000256" key="14">
    <source>
        <dbReference type="ARBA" id="ARBA00023140"/>
    </source>
</evidence>
<evidence type="ECO:0000256" key="5">
    <source>
        <dbReference type="ARBA" id="ARBA00022679"/>
    </source>
</evidence>
<comment type="pathway">
    <text evidence="2">Protein modification; protein ubiquitination.</text>
</comment>
<keyword evidence="12" id="KW-1133">Transmembrane helix</keyword>
<evidence type="ECO:0000256" key="13">
    <source>
        <dbReference type="ARBA" id="ARBA00023136"/>
    </source>
</evidence>
<dbReference type="PANTHER" id="PTHR48178">
    <property type="entry name" value="PEROXISOME BIOGENESIS FACTOR 2"/>
    <property type="match status" value="1"/>
</dbReference>
<keyword evidence="4" id="KW-0813">Transport</keyword>
<keyword evidence="14" id="KW-0576">Peroxisome</keyword>
<accession>A0A1S4N2V1</accession>
<comment type="subcellular location">
    <subcellularLocation>
        <location evidence="1">Peroxisome membrane</location>
        <topology evidence="1">Multi-pass membrane protein</topology>
    </subcellularLocation>
</comment>
<keyword evidence="5" id="KW-0808">Transferase</keyword>
<keyword evidence="20" id="KW-1185">Reference proteome</keyword>
<evidence type="ECO:0000256" key="7">
    <source>
        <dbReference type="ARBA" id="ARBA00022723"/>
    </source>
</evidence>
<evidence type="ECO:0000256" key="10">
    <source>
        <dbReference type="ARBA" id="ARBA00022833"/>
    </source>
</evidence>
<dbReference type="EMBL" id="AAZO01007334">
    <property type="status" value="NOT_ANNOTATED_CDS"/>
    <property type="molecule type" value="Genomic_DNA"/>
</dbReference>
<dbReference type="InterPro" id="IPR001841">
    <property type="entry name" value="Znf_RING"/>
</dbReference>
<dbReference type="InterPro" id="IPR013083">
    <property type="entry name" value="Znf_RING/FYVE/PHD"/>
</dbReference>
<dbReference type="InParanoid" id="A0A1S4N2V1"/>
<dbReference type="PROSITE" id="PS50089">
    <property type="entry name" value="ZF_RING_2"/>
    <property type="match status" value="1"/>
</dbReference>
<dbReference type="Proteomes" id="UP000009046">
    <property type="component" value="Unassembled WGS sequence"/>
</dbReference>
<feature type="domain" description="RING-type" evidence="18">
    <location>
        <begin position="226"/>
        <end position="268"/>
    </location>
</feature>
<evidence type="ECO:0000256" key="4">
    <source>
        <dbReference type="ARBA" id="ARBA00022448"/>
    </source>
</evidence>
<keyword evidence="11" id="KW-0653">Protein transport</keyword>
<sequence length="286" mass="33871">MKQNDEIKKEIIVPRITQIDANYFDNEINKILFNQILEVSKFLKPGALNNFKSELNFILNLVIYKYSILQKNSTFGQDLVGLKYNDSFKRTKLYLYPILKYFFPYLKKKYEENGTRVNNNVMLLKNILKISQFLNLLVFLVQGKYPTISDRLLNLKYVPTKKYNRSVGYHFMTRQLVWFSILELLKLILPLVNYSKIKSKISTLVFSKFYTKRIKIHTKYKNSSKCVICKDYLILPCTISEKCSHLACYYCLKSIILSDSKYTCSYCQETNTDSDNFYFYSISEEK</sequence>
<evidence type="ECO:0000256" key="2">
    <source>
        <dbReference type="ARBA" id="ARBA00004906"/>
    </source>
</evidence>
<dbReference type="SUPFAM" id="SSF57850">
    <property type="entry name" value="RING/U-box"/>
    <property type="match status" value="1"/>
</dbReference>
<dbReference type="GO" id="GO:0005778">
    <property type="term" value="C:peroxisomal membrane"/>
    <property type="evidence" value="ECO:0007669"/>
    <property type="project" value="UniProtKB-SubCell"/>
</dbReference>
<keyword evidence="7" id="KW-0479">Metal-binding</keyword>
<dbReference type="AlphaFoldDB" id="A0A1S4N2V1"/>
<dbReference type="InterPro" id="IPR006845">
    <property type="entry name" value="Pex_N"/>
</dbReference>
<dbReference type="VEuPathDB" id="VectorBase:PHUM601520"/>
<dbReference type="EC" id="2.3.2.36" evidence="17"/>
<dbReference type="Pfam" id="PF04757">
    <property type="entry name" value="Pex2_Pex12"/>
    <property type="match status" value="1"/>
</dbReference>
<evidence type="ECO:0000259" key="18">
    <source>
        <dbReference type="PROSITE" id="PS50089"/>
    </source>
</evidence>
<evidence type="ECO:0000256" key="6">
    <source>
        <dbReference type="ARBA" id="ARBA00022692"/>
    </source>
</evidence>
<dbReference type="GO" id="GO:0008270">
    <property type="term" value="F:zinc ion binding"/>
    <property type="evidence" value="ECO:0007669"/>
    <property type="project" value="UniProtKB-KW"/>
</dbReference>
<evidence type="ECO:0000256" key="16">
    <source>
        <dbReference type="ARBA" id="ARBA00034438"/>
    </source>
</evidence>
<reference evidence="19" key="1">
    <citation type="submission" date="2020-05" db="UniProtKB">
        <authorList>
            <consortium name="EnsemblMetazoa"/>
        </authorList>
    </citation>
    <scope>IDENTIFICATION</scope>
    <source>
        <strain evidence="19">USDA</strain>
    </source>
</reference>
<protein>
    <recommendedName>
        <fullName evidence="17">RING-type E3 ubiquitin transferase (cysteine targeting)</fullName>
        <ecNumber evidence="17">2.3.2.36</ecNumber>
    </recommendedName>
    <alternativeName>
        <fullName evidence="15">Peroxin-2</fullName>
    </alternativeName>
</protein>